<evidence type="ECO:0000256" key="16">
    <source>
        <dbReference type="ARBA" id="ARBA00042798"/>
    </source>
</evidence>
<keyword evidence="7" id="KW-0378">Hydrolase</keyword>
<feature type="domain" description="Nudix hydrolase" evidence="17">
    <location>
        <begin position="12"/>
        <end position="148"/>
    </location>
</feature>
<keyword evidence="6" id="KW-0227">DNA damage</keyword>
<dbReference type="SUPFAM" id="SSF51391">
    <property type="entry name" value="Thiamin phosphate synthase"/>
    <property type="match status" value="1"/>
</dbReference>
<comment type="catalytic activity">
    <reaction evidence="11">
        <text>8-oxo-GTP + H2O = 8-oxo-GMP + diphosphate + H(+)</text>
        <dbReference type="Rhea" id="RHEA:67616"/>
        <dbReference type="ChEBI" id="CHEBI:15377"/>
        <dbReference type="ChEBI" id="CHEBI:15378"/>
        <dbReference type="ChEBI" id="CHEBI:33019"/>
        <dbReference type="ChEBI" id="CHEBI:143553"/>
        <dbReference type="ChEBI" id="CHEBI:145694"/>
    </reaction>
</comment>
<evidence type="ECO:0000256" key="13">
    <source>
        <dbReference type="ARBA" id="ARBA00040794"/>
    </source>
</evidence>
<evidence type="ECO:0000256" key="4">
    <source>
        <dbReference type="ARBA" id="ARBA00022705"/>
    </source>
</evidence>
<organism evidence="18 19">
    <name type="scientific">Moraxella pluranimalium</name>
    <dbReference type="NCBI Taxonomy" id="470453"/>
    <lineage>
        <taxon>Bacteria</taxon>
        <taxon>Pseudomonadati</taxon>
        <taxon>Pseudomonadota</taxon>
        <taxon>Gammaproteobacteria</taxon>
        <taxon>Moraxellales</taxon>
        <taxon>Moraxellaceae</taxon>
        <taxon>Moraxella</taxon>
    </lineage>
</organism>
<dbReference type="GO" id="GO:0006281">
    <property type="term" value="P:DNA repair"/>
    <property type="evidence" value="ECO:0007669"/>
    <property type="project" value="UniProtKB-KW"/>
</dbReference>
<evidence type="ECO:0000256" key="12">
    <source>
        <dbReference type="ARBA" id="ARBA00038905"/>
    </source>
</evidence>
<evidence type="ECO:0000256" key="2">
    <source>
        <dbReference type="ARBA" id="ARBA00005582"/>
    </source>
</evidence>
<dbReference type="STRING" id="470453.B0680_06030"/>
<evidence type="ECO:0000256" key="14">
    <source>
        <dbReference type="ARBA" id="ARBA00041592"/>
    </source>
</evidence>
<dbReference type="Gene3D" id="3.20.20.70">
    <property type="entry name" value="Aldolase class I"/>
    <property type="match status" value="1"/>
</dbReference>
<dbReference type="Pfam" id="PF02581">
    <property type="entry name" value="TMP-TENI"/>
    <property type="match status" value="1"/>
</dbReference>
<dbReference type="Gene3D" id="3.90.79.10">
    <property type="entry name" value="Nucleoside Triphosphate Pyrophosphohydrolase"/>
    <property type="match status" value="1"/>
</dbReference>
<keyword evidence="8" id="KW-0460">Magnesium</keyword>
<reference evidence="18 19" key="1">
    <citation type="submission" date="2017-02" db="EMBL/GenBank/DDBJ databases">
        <title>Draft genome sequence of Moraxella pluranimalium CCUG 54913T type strain.</title>
        <authorList>
            <person name="Salva-Serra F."/>
            <person name="Engstrom-Jakobsson H."/>
            <person name="Thorell K."/>
            <person name="Jaen-Luchoro D."/>
            <person name="Gonzales-Siles L."/>
            <person name="Karlsson R."/>
            <person name="Yazdan S."/>
            <person name="Boulund F."/>
            <person name="Johnning A."/>
            <person name="Engstrand L."/>
            <person name="Kristiansson E."/>
            <person name="Moore E."/>
        </authorList>
    </citation>
    <scope>NUCLEOTIDE SEQUENCE [LARGE SCALE GENOMIC DNA]</scope>
    <source>
        <strain evidence="18 19">CCUG 54913</strain>
    </source>
</reference>
<evidence type="ECO:0000256" key="15">
    <source>
        <dbReference type="ARBA" id="ARBA00041979"/>
    </source>
</evidence>
<dbReference type="EC" id="3.6.1.55" evidence="12"/>
<name>A0A1T0CMY2_9GAMM</name>
<dbReference type="GO" id="GO:0046872">
    <property type="term" value="F:metal ion binding"/>
    <property type="evidence" value="ECO:0007669"/>
    <property type="project" value="UniProtKB-KW"/>
</dbReference>
<dbReference type="GO" id="GO:0035539">
    <property type="term" value="F:8-oxo-7,8-dihydrodeoxyguanosine triphosphate pyrophosphatase activity"/>
    <property type="evidence" value="ECO:0007669"/>
    <property type="project" value="UniProtKB-EC"/>
</dbReference>
<evidence type="ECO:0000256" key="9">
    <source>
        <dbReference type="ARBA" id="ARBA00023204"/>
    </source>
</evidence>
<dbReference type="PANTHER" id="PTHR47707:SF1">
    <property type="entry name" value="NUDIX HYDROLASE FAMILY PROTEIN"/>
    <property type="match status" value="1"/>
</dbReference>
<evidence type="ECO:0000256" key="1">
    <source>
        <dbReference type="ARBA" id="ARBA00001946"/>
    </source>
</evidence>
<comment type="similarity">
    <text evidence="2">Belongs to the Nudix hydrolase family.</text>
</comment>
<dbReference type="InterPro" id="IPR029119">
    <property type="entry name" value="MutY_C"/>
</dbReference>
<dbReference type="PANTHER" id="PTHR47707">
    <property type="entry name" value="8-OXO-DGTP DIPHOSPHATASE"/>
    <property type="match status" value="1"/>
</dbReference>
<dbReference type="PROSITE" id="PS51462">
    <property type="entry name" value="NUDIX"/>
    <property type="match status" value="1"/>
</dbReference>
<dbReference type="InterPro" id="IPR047127">
    <property type="entry name" value="MutT-like"/>
</dbReference>
<evidence type="ECO:0000256" key="10">
    <source>
        <dbReference type="ARBA" id="ARBA00035861"/>
    </source>
</evidence>
<comment type="caution">
    <text evidence="18">The sequence shown here is derived from an EMBL/GenBank/DDBJ whole genome shotgun (WGS) entry which is preliminary data.</text>
</comment>
<dbReference type="AlphaFoldDB" id="A0A1T0CMY2"/>
<gene>
    <name evidence="18" type="ORF">B0680_06030</name>
</gene>
<evidence type="ECO:0000256" key="7">
    <source>
        <dbReference type="ARBA" id="ARBA00022801"/>
    </source>
</evidence>
<dbReference type="InterPro" id="IPR022998">
    <property type="entry name" value="ThiamineP_synth_TenI"/>
</dbReference>
<dbReference type="OrthoDB" id="9810648at2"/>
<dbReference type="InterPro" id="IPR036206">
    <property type="entry name" value="ThiamineP_synth_sf"/>
</dbReference>
<sequence length="354" mass="39370">MNTHQTTPKDNPVIRVAVAVIRYQDEFLLAMRQAHQHQGGKLEFVGGKIEQGELAELALIREVGEEIGLDLQTDQLVRFGVIAHDYTDKSVELHIYQVHLTNTQYHAFRHRTHGCENQALHWLSIDELLMSGELLPAANVRILDWLSLTDKLIISHDLAHFGTIDEFVQYYVAHLPNQAWFYLRPQTDVAMARQLYQAINTHRTDICMVIKDDLYLAYRDEFDGINSTVMVKLSAQTLSKCVDMQGQMTNCAQCLPTGLPKDLPLLVGVHDTHEVTLANHLARHARVIGALVSPVKMTQSHPTVQALGWQGFGELAGRLSMPAIALGGLDLSDERTASVNGAVAIAGIRGMMTG</sequence>
<dbReference type="GO" id="GO:0044716">
    <property type="term" value="F:8-oxo-GDP phosphatase activity"/>
    <property type="evidence" value="ECO:0007669"/>
    <property type="project" value="TreeGrafter"/>
</dbReference>
<dbReference type="InterPro" id="IPR015797">
    <property type="entry name" value="NUDIX_hydrolase-like_dom_sf"/>
</dbReference>
<dbReference type="PROSITE" id="PS00893">
    <property type="entry name" value="NUDIX_BOX"/>
    <property type="match status" value="1"/>
</dbReference>
<protein>
    <recommendedName>
        <fullName evidence="13">8-oxo-dGTP diphosphatase</fullName>
        <ecNumber evidence="12">3.6.1.55</ecNumber>
    </recommendedName>
    <alternativeName>
        <fullName evidence="16">7,8-dihydro-8-oxoguanine-triphosphatase</fullName>
    </alternativeName>
    <alternativeName>
        <fullName evidence="15">Mutator protein MutT</fullName>
    </alternativeName>
    <alternativeName>
        <fullName evidence="14">dGTP pyrophosphohydrolase</fullName>
    </alternativeName>
</protein>
<dbReference type="InterPro" id="IPR013785">
    <property type="entry name" value="Aldolase_TIM"/>
</dbReference>
<dbReference type="GO" id="GO:0008413">
    <property type="term" value="F:8-oxo-7,8-dihydroguanosine triphosphate pyrophosphatase activity"/>
    <property type="evidence" value="ECO:0007669"/>
    <property type="project" value="TreeGrafter"/>
</dbReference>
<keyword evidence="5" id="KW-0479">Metal-binding</keyword>
<evidence type="ECO:0000313" key="18">
    <source>
        <dbReference type="EMBL" id="OOS23521.1"/>
    </source>
</evidence>
<evidence type="ECO:0000256" key="5">
    <source>
        <dbReference type="ARBA" id="ARBA00022723"/>
    </source>
</evidence>
<dbReference type="EMBL" id="MUYU01000015">
    <property type="protein sequence ID" value="OOS23521.1"/>
    <property type="molecule type" value="Genomic_DNA"/>
</dbReference>
<keyword evidence="4" id="KW-0235">DNA replication</keyword>
<evidence type="ECO:0000256" key="8">
    <source>
        <dbReference type="ARBA" id="ARBA00022842"/>
    </source>
</evidence>
<evidence type="ECO:0000256" key="6">
    <source>
        <dbReference type="ARBA" id="ARBA00022763"/>
    </source>
</evidence>
<evidence type="ECO:0000259" key="17">
    <source>
        <dbReference type="PROSITE" id="PS51462"/>
    </source>
</evidence>
<dbReference type="GO" id="GO:0009228">
    <property type="term" value="P:thiamine biosynthetic process"/>
    <property type="evidence" value="ECO:0007669"/>
    <property type="project" value="UniProtKB-KW"/>
</dbReference>
<dbReference type="Proteomes" id="UP000189800">
    <property type="component" value="Unassembled WGS sequence"/>
</dbReference>
<keyword evidence="9" id="KW-0234">DNA repair</keyword>
<keyword evidence="19" id="KW-1185">Reference proteome</keyword>
<comment type="catalytic activity">
    <reaction evidence="10">
        <text>8-oxo-dGTP + H2O = 8-oxo-dGMP + diphosphate + H(+)</text>
        <dbReference type="Rhea" id="RHEA:31575"/>
        <dbReference type="ChEBI" id="CHEBI:15377"/>
        <dbReference type="ChEBI" id="CHEBI:15378"/>
        <dbReference type="ChEBI" id="CHEBI:33019"/>
        <dbReference type="ChEBI" id="CHEBI:63224"/>
        <dbReference type="ChEBI" id="CHEBI:77896"/>
        <dbReference type="EC" id="3.6.1.55"/>
    </reaction>
</comment>
<accession>A0A1T0CMY2</accession>
<keyword evidence="3" id="KW-0515">Mutator protein</keyword>
<dbReference type="Pfam" id="PF14815">
    <property type="entry name" value="NUDIX_4"/>
    <property type="match status" value="1"/>
</dbReference>
<comment type="cofactor">
    <cofactor evidence="1">
        <name>Mg(2+)</name>
        <dbReference type="ChEBI" id="CHEBI:18420"/>
    </cofactor>
</comment>
<evidence type="ECO:0000256" key="11">
    <source>
        <dbReference type="ARBA" id="ARBA00036904"/>
    </source>
</evidence>
<dbReference type="RefSeq" id="WP_158078306.1">
    <property type="nucleotide sequence ID" value="NZ_MUYU01000015.1"/>
</dbReference>
<dbReference type="InterPro" id="IPR000086">
    <property type="entry name" value="NUDIX_hydrolase_dom"/>
</dbReference>
<dbReference type="SUPFAM" id="SSF55811">
    <property type="entry name" value="Nudix"/>
    <property type="match status" value="1"/>
</dbReference>
<dbReference type="GO" id="GO:0006260">
    <property type="term" value="P:DNA replication"/>
    <property type="evidence" value="ECO:0007669"/>
    <property type="project" value="UniProtKB-KW"/>
</dbReference>
<dbReference type="InterPro" id="IPR020084">
    <property type="entry name" value="NUDIX_hydrolase_CS"/>
</dbReference>
<evidence type="ECO:0000313" key="19">
    <source>
        <dbReference type="Proteomes" id="UP000189800"/>
    </source>
</evidence>
<proteinExistence type="inferred from homology"/>
<dbReference type="GO" id="GO:0044715">
    <property type="term" value="F:8-oxo-dGDP phosphatase activity"/>
    <property type="evidence" value="ECO:0007669"/>
    <property type="project" value="TreeGrafter"/>
</dbReference>
<dbReference type="CDD" id="cd03425">
    <property type="entry name" value="NUDIX_MutT_NudA_like"/>
    <property type="match status" value="1"/>
</dbReference>
<evidence type="ECO:0000256" key="3">
    <source>
        <dbReference type="ARBA" id="ARBA00022457"/>
    </source>
</evidence>